<dbReference type="GO" id="GO:0016887">
    <property type="term" value="F:ATP hydrolysis activity"/>
    <property type="evidence" value="ECO:0007669"/>
    <property type="project" value="InterPro"/>
</dbReference>
<dbReference type="InterPro" id="IPR039812">
    <property type="entry name" value="Vesicle-fus_ATPase"/>
</dbReference>
<dbReference type="EMBL" id="CAJOBC010103823">
    <property type="protein sequence ID" value="CAF4488322.1"/>
    <property type="molecule type" value="Genomic_DNA"/>
</dbReference>
<comment type="catalytic activity">
    <reaction evidence="4">
        <text>ATP + H2O = ADP + phosphate + H(+)</text>
        <dbReference type="Rhea" id="RHEA:13065"/>
        <dbReference type="ChEBI" id="CHEBI:15377"/>
        <dbReference type="ChEBI" id="CHEBI:15378"/>
        <dbReference type="ChEBI" id="CHEBI:30616"/>
        <dbReference type="ChEBI" id="CHEBI:43474"/>
        <dbReference type="ChEBI" id="CHEBI:456216"/>
        <dbReference type="EC" id="3.6.4.6"/>
    </reaction>
</comment>
<keyword evidence="4" id="KW-0479">Metal-binding</keyword>
<dbReference type="InterPro" id="IPR009010">
    <property type="entry name" value="Asp_de-COase-like_dom_sf"/>
</dbReference>
<keyword evidence="4" id="KW-0378">Hydrolase</keyword>
<dbReference type="OrthoDB" id="1301122at2759"/>
<name>A0A8S2XCE8_9BILA</name>
<dbReference type="Gene3D" id="3.40.50.300">
    <property type="entry name" value="P-loop containing nucleotide triphosphate hydrolases"/>
    <property type="match status" value="1"/>
</dbReference>
<dbReference type="SUPFAM" id="SSF52540">
    <property type="entry name" value="P-loop containing nucleoside triphosphate hydrolases"/>
    <property type="match status" value="1"/>
</dbReference>
<comment type="subcellular location">
    <subcellularLocation>
        <location evidence="4">Cytoplasm</location>
    </subcellularLocation>
</comment>
<dbReference type="Proteomes" id="UP000681722">
    <property type="component" value="Unassembled WGS sequence"/>
</dbReference>
<keyword evidence="2 4" id="KW-0547">Nucleotide-binding</keyword>
<dbReference type="GO" id="GO:0006891">
    <property type="term" value="P:intra-Golgi vesicle-mediated transport"/>
    <property type="evidence" value="ECO:0007669"/>
    <property type="project" value="TreeGrafter"/>
</dbReference>
<dbReference type="GO" id="GO:0046872">
    <property type="term" value="F:metal ion binding"/>
    <property type="evidence" value="ECO:0007669"/>
    <property type="project" value="UniProtKB-UniRule"/>
</dbReference>
<keyword evidence="4" id="KW-0963">Cytoplasm</keyword>
<evidence type="ECO:0000313" key="5">
    <source>
        <dbReference type="EMBL" id="CAF4488322.1"/>
    </source>
</evidence>
<evidence type="ECO:0000313" key="6">
    <source>
        <dbReference type="Proteomes" id="UP000681722"/>
    </source>
</evidence>
<evidence type="ECO:0000256" key="4">
    <source>
        <dbReference type="RuleBase" id="RU367045"/>
    </source>
</evidence>
<dbReference type="PANTHER" id="PTHR23078">
    <property type="entry name" value="VESICULAR-FUSION PROTEIN NSF"/>
    <property type="match status" value="1"/>
</dbReference>
<evidence type="ECO:0000256" key="1">
    <source>
        <dbReference type="ARBA" id="ARBA00006914"/>
    </source>
</evidence>
<keyword evidence="4" id="KW-0460">Magnesium</keyword>
<comment type="similarity">
    <text evidence="1 4">Belongs to the AAA ATPase family.</text>
</comment>
<dbReference type="AlphaFoldDB" id="A0A8S2XCE8"/>
<keyword evidence="4" id="KW-0931">ER-Golgi transport</keyword>
<organism evidence="5 6">
    <name type="scientific">Didymodactylos carnosus</name>
    <dbReference type="NCBI Taxonomy" id="1234261"/>
    <lineage>
        <taxon>Eukaryota</taxon>
        <taxon>Metazoa</taxon>
        <taxon>Spiralia</taxon>
        <taxon>Gnathifera</taxon>
        <taxon>Rotifera</taxon>
        <taxon>Eurotatoria</taxon>
        <taxon>Bdelloidea</taxon>
        <taxon>Philodinida</taxon>
        <taxon>Philodinidae</taxon>
        <taxon>Didymodactylos</taxon>
    </lineage>
</organism>
<accession>A0A8S2XCE8</accession>
<dbReference type="PANTHER" id="PTHR23078:SF3">
    <property type="entry name" value="VESICLE-FUSING ATPASE"/>
    <property type="match status" value="1"/>
</dbReference>
<dbReference type="InterPro" id="IPR027417">
    <property type="entry name" value="P-loop_NTPase"/>
</dbReference>
<comment type="function">
    <text evidence="4">Required for vesicle-mediated transport. Catalyzes the fusion of transport vesicles within the Golgi cisternae. Is also required for transport from the endoplasmic reticulum to the Golgi stack. Seems to function as a fusion protein required for the delivery of cargo proteins to all compartments of the Golgi stack independent of vesicle origin.</text>
</comment>
<evidence type="ECO:0000256" key="3">
    <source>
        <dbReference type="ARBA" id="ARBA00022840"/>
    </source>
</evidence>
<proteinExistence type="inferred from homology"/>
<dbReference type="GO" id="GO:0005795">
    <property type="term" value="C:Golgi stack"/>
    <property type="evidence" value="ECO:0007669"/>
    <property type="project" value="TreeGrafter"/>
</dbReference>
<gene>
    <name evidence="5" type="ORF">SRO942_LOCUS44198</name>
</gene>
<dbReference type="GO" id="GO:0005524">
    <property type="term" value="F:ATP binding"/>
    <property type="evidence" value="ECO:0007669"/>
    <property type="project" value="UniProtKB-UniRule"/>
</dbReference>
<dbReference type="Gene3D" id="2.40.40.20">
    <property type="match status" value="1"/>
</dbReference>
<evidence type="ECO:0000256" key="2">
    <source>
        <dbReference type="ARBA" id="ARBA00022741"/>
    </source>
</evidence>
<dbReference type="SUPFAM" id="SSF50692">
    <property type="entry name" value="ADC-like"/>
    <property type="match status" value="1"/>
</dbReference>
<dbReference type="EC" id="3.6.4.6" evidence="4"/>
<keyword evidence="4" id="KW-0653">Protein transport</keyword>
<comment type="caution">
    <text evidence="5">The sequence shown here is derived from an EMBL/GenBank/DDBJ whole genome shotgun (WGS) entry which is preliminary data.</text>
</comment>
<dbReference type="GO" id="GO:0043001">
    <property type="term" value="P:Golgi to plasma membrane protein transport"/>
    <property type="evidence" value="ECO:0007669"/>
    <property type="project" value="TreeGrafter"/>
</dbReference>
<comment type="cofactor">
    <cofactor evidence="4">
        <name>Mg(2+)</name>
        <dbReference type="ChEBI" id="CHEBI:18420"/>
    </cofactor>
    <text evidence="4">Binds 1 Mg(2+) ion per subunit.</text>
</comment>
<keyword evidence="4" id="KW-0813">Transport</keyword>
<keyword evidence="3 4" id="KW-0067">ATP-binding</keyword>
<protein>
    <recommendedName>
        <fullName evidence="4">Vesicle-fusing ATPase</fullName>
        <ecNumber evidence="4">3.6.4.6</ecNumber>
    </recommendedName>
</protein>
<sequence>MSKKFTVINSLLYYDEDITNYAIVNATDIDLSETKYLEITTRHGKFKFEAVTHIGVPPNTIGLNSRQRKRDRLKLYHTYYVKPSVKQSSLHSIVDLFDRTYNFRAKVGGADTVFEKIFGEALLSRFYPKNLVQRTNMKHAKGILLYGVPGTGKH</sequence>
<reference evidence="5" key="1">
    <citation type="submission" date="2021-02" db="EMBL/GenBank/DDBJ databases">
        <authorList>
            <person name="Nowell W R."/>
        </authorList>
    </citation>
    <scope>NUCLEOTIDE SEQUENCE</scope>
</reference>
<dbReference type="GO" id="GO:0035494">
    <property type="term" value="P:SNARE complex disassembly"/>
    <property type="evidence" value="ECO:0007669"/>
    <property type="project" value="InterPro"/>
</dbReference>